<dbReference type="GO" id="GO:0046872">
    <property type="term" value="F:metal ion binding"/>
    <property type="evidence" value="ECO:0007669"/>
    <property type="project" value="UniProtKB-KW"/>
</dbReference>
<dbReference type="EMBL" id="FOLD01000018">
    <property type="protein sequence ID" value="SFD17775.1"/>
    <property type="molecule type" value="Genomic_DNA"/>
</dbReference>
<proteinExistence type="inferred from homology"/>
<gene>
    <name evidence="2" type="primary">rsgA</name>
    <name evidence="4" type="ORF">SAMN05216204_11854</name>
</gene>
<dbReference type="HAMAP" id="MF_01820">
    <property type="entry name" value="GTPase_RsgA"/>
    <property type="match status" value="1"/>
</dbReference>
<keyword evidence="2" id="KW-0547">Nucleotide-binding</keyword>
<keyword evidence="2" id="KW-0342">GTP-binding</keyword>
<dbReference type="OrthoDB" id="9809485at2"/>
<keyword evidence="2" id="KW-0862">Zinc</keyword>
<name>A0A1I1Q6U8_9BURK</name>
<keyword evidence="2" id="KW-0694">RNA-binding</keyword>
<evidence type="ECO:0000256" key="1">
    <source>
        <dbReference type="ARBA" id="ARBA00022517"/>
    </source>
</evidence>
<dbReference type="NCBIfam" id="TIGR00157">
    <property type="entry name" value="ribosome small subunit-dependent GTPase A"/>
    <property type="match status" value="1"/>
</dbReference>
<dbReference type="PANTHER" id="PTHR32120:SF10">
    <property type="entry name" value="SMALL RIBOSOMAL SUBUNIT BIOGENESIS GTPASE RSGA"/>
    <property type="match status" value="1"/>
</dbReference>
<dbReference type="RefSeq" id="WP_091875426.1">
    <property type="nucleotide sequence ID" value="NZ_FOLD01000018.1"/>
</dbReference>
<dbReference type="CDD" id="cd01854">
    <property type="entry name" value="YjeQ_EngC"/>
    <property type="match status" value="1"/>
</dbReference>
<reference evidence="5" key="1">
    <citation type="submission" date="2016-10" db="EMBL/GenBank/DDBJ databases">
        <authorList>
            <person name="Varghese N."/>
            <person name="Submissions S."/>
        </authorList>
    </citation>
    <scope>NUCLEOTIDE SEQUENCE [LARGE SCALE GENOMIC DNA]</scope>
    <source>
        <strain evidence="5">CGMCC 1.12041</strain>
    </source>
</reference>
<feature type="domain" description="EngC GTPase" evidence="3">
    <location>
        <begin position="104"/>
        <end position="251"/>
    </location>
</feature>
<dbReference type="STRING" id="1164594.SAMN05216204_11854"/>
<keyword evidence="1 2" id="KW-0690">Ribosome biogenesis</keyword>
<comment type="similarity">
    <text evidence="2">Belongs to the TRAFAC class YlqF/YawG GTPase family. RsgA subfamily.</text>
</comment>
<comment type="cofactor">
    <cofactor evidence="2">
        <name>Zn(2+)</name>
        <dbReference type="ChEBI" id="CHEBI:29105"/>
    </cofactor>
    <text evidence="2">Binds 1 zinc ion per subunit.</text>
</comment>
<dbReference type="Pfam" id="PF03193">
    <property type="entry name" value="RsgA_GTPase"/>
    <property type="match status" value="1"/>
</dbReference>
<accession>A0A1I1Q6U8</accession>
<dbReference type="AlphaFoldDB" id="A0A1I1Q6U8"/>
<protein>
    <recommendedName>
        <fullName evidence="2">Small ribosomal subunit biogenesis GTPase RsgA</fullName>
        <ecNumber evidence="2">3.6.1.-</ecNumber>
    </recommendedName>
</protein>
<feature type="binding site" evidence="2">
    <location>
        <position position="289"/>
    </location>
    <ligand>
        <name>Zn(2+)</name>
        <dbReference type="ChEBI" id="CHEBI:29105"/>
    </ligand>
</feature>
<feature type="binding site" evidence="2">
    <location>
        <position position="283"/>
    </location>
    <ligand>
        <name>Zn(2+)</name>
        <dbReference type="ChEBI" id="CHEBI:29105"/>
    </ligand>
</feature>
<dbReference type="Proteomes" id="UP000198639">
    <property type="component" value="Unassembled WGS sequence"/>
</dbReference>
<feature type="binding site" evidence="2">
    <location>
        <position position="281"/>
    </location>
    <ligand>
        <name>Zn(2+)</name>
        <dbReference type="ChEBI" id="CHEBI:29105"/>
    </ligand>
</feature>
<dbReference type="GO" id="GO:0003924">
    <property type="term" value="F:GTPase activity"/>
    <property type="evidence" value="ECO:0007669"/>
    <property type="project" value="UniProtKB-UniRule"/>
</dbReference>
<keyword evidence="2" id="KW-0378">Hydrolase</keyword>
<feature type="binding site" evidence="2">
    <location>
        <position position="276"/>
    </location>
    <ligand>
        <name>Zn(2+)</name>
        <dbReference type="ChEBI" id="CHEBI:29105"/>
    </ligand>
</feature>
<feature type="binding site" evidence="2">
    <location>
        <begin position="143"/>
        <end position="146"/>
    </location>
    <ligand>
        <name>GTP</name>
        <dbReference type="ChEBI" id="CHEBI:37565"/>
    </ligand>
</feature>
<comment type="subunit">
    <text evidence="2">Monomer. Associates with 30S ribosomal subunit, binds 16S rRNA.</text>
</comment>
<dbReference type="PROSITE" id="PS50936">
    <property type="entry name" value="ENGC_GTPASE"/>
    <property type="match status" value="1"/>
</dbReference>
<comment type="subcellular location">
    <subcellularLocation>
        <location evidence="2">Cytoplasm</location>
    </subcellularLocation>
</comment>
<feature type="binding site" evidence="2">
    <location>
        <begin position="196"/>
        <end position="204"/>
    </location>
    <ligand>
        <name>GTP</name>
        <dbReference type="ChEBI" id="CHEBI:37565"/>
    </ligand>
</feature>
<keyword evidence="2" id="KW-0479">Metal-binding</keyword>
<dbReference type="PANTHER" id="PTHR32120">
    <property type="entry name" value="SMALL RIBOSOMAL SUBUNIT BIOGENESIS GTPASE RSGA"/>
    <property type="match status" value="1"/>
</dbReference>
<evidence type="ECO:0000256" key="2">
    <source>
        <dbReference type="HAMAP-Rule" id="MF_01820"/>
    </source>
</evidence>
<dbReference type="GO" id="GO:0042274">
    <property type="term" value="P:ribosomal small subunit biogenesis"/>
    <property type="evidence" value="ECO:0007669"/>
    <property type="project" value="UniProtKB-UniRule"/>
</dbReference>
<dbReference type="InterPro" id="IPR010914">
    <property type="entry name" value="RsgA_GTPase_dom"/>
</dbReference>
<evidence type="ECO:0000313" key="4">
    <source>
        <dbReference type="EMBL" id="SFD17775.1"/>
    </source>
</evidence>
<organism evidence="4 5">
    <name type="scientific">Massilia yuzhufengensis</name>
    <dbReference type="NCBI Taxonomy" id="1164594"/>
    <lineage>
        <taxon>Bacteria</taxon>
        <taxon>Pseudomonadati</taxon>
        <taxon>Pseudomonadota</taxon>
        <taxon>Betaproteobacteria</taxon>
        <taxon>Burkholderiales</taxon>
        <taxon>Oxalobacteraceae</taxon>
        <taxon>Telluria group</taxon>
        <taxon>Massilia</taxon>
    </lineage>
</organism>
<keyword evidence="2" id="KW-0963">Cytoplasm</keyword>
<dbReference type="Gene3D" id="1.10.40.50">
    <property type="entry name" value="Probable gtpase engc, domain 3"/>
    <property type="match status" value="1"/>
</dbReference>
<dbReference type="EC" id="3.6.1.-" evidence="2"/>
<keyword evidence="5" id="KW-1185">Reference proteome</keyword>
<evidence type="ECO:0000259" key="3">
    <source>
        <dbReference type="PROSITE" id="PS50936"/>
    </source>
</evidence>
<dbReference type="GO" id="GO:0005525">
    <property type="term" value="F:GTP binding"/>
    <property type="evidence" value="ECO:0007669"/>
    <property type="project" value="UniProtKB-UniRule"/>
</dbReference>
<dbReference type="InterPro" id="IPR027417">
    <property type="entry name" value="P-loop_NTPase"/>
</dbReference>
<dbReference type="GO" id="GO:0005737">
    <property type="term" value="C:cytoplasm"/>
    <property type="evidence" value="ECO:0007669"/>
    <property type="project" value="UniProtKB-SubCell"/>
</dbReference>
<sequence length="344" mass="37822">MIDFDFPALHRIGFTQHFVSQLAAASPQQRLARVTSVQRDVLMLDDGHEAFPARCPRFVASGQPVVGDWVLNTLNRGEYWIDSTLAPTTQLSRRTPSGRQLLASNVDTALLLMGLDNDFNPRRMERYIALVRACGVAPVMVLTKPDIGSDAAQKIAQLRQRIPDDVPALNLVPAAQDDAGVLAPWLGAGQTLVLLGSSGVGKSTLTNALASSSQATGGTRHGDDRGRHTTTVRSLHRCPGGACIIDTPGLRAWQPDADEDDLDMSFNDIAALADQCQFRDCRHESEPGCAVRGVVDADRLQNYRKLLREVRRAEQTALDRIAERSRWKTLNKEARQRGREKRGE</sequence>
<dbReference type="Gene3D" id="3.40.50.300">
    <property type="entry name" value="P-loop containing nucleotide triphosphate hydrolases"/>
    <property type="match status" value="1"/>
</dbReference>
<evidence type="ECO:0000313" key="5">
    <source>
        <dbReference type="Proteomes" id="UP000198639"/>
    </source>
</evidence>
<dbReference type="GO" id="GO:0019843">
    <property type="term" value="F:rRNA binding"/>
    <property type="evidence" value="ECO:0007669"/>
    <property type="project" value="UniProtKB-KW"/>
</dbReference>
<comment type="function">
    <text evidence="2">One of several proteins that assist in the late maturation steps of the functional core of the 30S ribosomal subunit. Helps release RbfA from mature subunits. May play a role in the assembly of ribosomal proteins into the subunit. Circularly permuted GTPase that catalyzes slow GTP hydrolysis, GTPase activity is stimulated by the 30S ribosomal subunit.</text>
</comment>
<keyword evidence="2" id="KW-0699">rRNA-binding</keyword>
<dbReference type="InterPro" id="IPR004881">
    <property type="entry name" value="Ribosome_biogen_GTPase_RsgA"/>
</dbReference>
<dbReference type="SUPFAM" id="SSF52540">
    <property type="entry name" value="P-loop containing nucleoside triphosphate hydrolases"/>
    <property type="match status" value="1"/>
</dbReference>